<reference evidence="14" key="2">
    <citation type="submission" date="2023-01" db="EMBL/GenBank/DDBJ databases">
        <title>Draft genome sequence of Paraferrimonas sedimenticola strain NBRC 101628.</title>
        <authorList>
            <person name="Sun Q."/>
            <person name="Mori K."/>
        </authorList>
    </citation>
    <scope>NUCLEOTIDE SEQUENCE</scope>
    <source>
        <strain evidence="14">NBRC 101628</strain>
    </source>
</reference>
<evidence type="ECO:0000259" key="13">
    <source>
        <dbReference type="PROSITE" id="PS50929"/>
    </source>
</evidence>
<dbReference type="Gene3D" id="3.40.50.300">
    <property type="entry name" value="P-loop containing nucleotide triphosphate hydrolases"/>
    <property type="match status" value="1"/>
</dbReference>
<evidence type="ECO:0000259" key="12">
    <source>
        <dbReference type="PROSITE" id="PS50893"/>
    </source>
</evidence>
<dbReference type="GO" id="GO:0005886">
    <property type="term" value="C:plasma membrane"/>
    <property type="evidence" value="ECO:0007669"/>
    <property type="project" value="UniProtKB-SubCell"/>
</dbReference>
<accession>A0AA37RM97</accession>
<dbReference type="InterPro" id="IPR003439">
    <property type="entry name" value="ABC_transporter-like_ATP-bd"/>
</dbReference>
<dbReference type="EMBL" id="BSNC01000001">
    <property type="protein sequence ID" value="GLP94880.1"/>
    <property type="molecule type" value="Genomic_DNA"/>
</dbReference>
<dbReference type="RefSeq" id="WP_095506243.1">
    <property type="nucleotide sequence ID" value="NZ_BSNC01000001.1"/>
</dbReference>
<feature type="transmembrane region" description="Helical" evidence="11">
    <location>
        <begin position="29"/>
        <end position="52"/>
    </location>
</feature>
<keyword evidence="10 11" id="KW-0472">Membrane</keyword>
<keyword evidence="7" id="KW-1278">Translocase</keyword>
<dbReference type="SUPFAM" id="SSF52540">
    <property type="entry name" value="P-loop containing nucleoside triphosphate hydrolases"/>
    <property type="match status" value="1"/>
</dbReference>
<evidence type="ECO:0000313" key="14">
    <source>
        <dbReference type="EMBL" id="GLP94880.1"/>
    </source>
</evidence>
<dbReference type="GO" id="GO:0034040">
    <property type="term" value="F:ATPase-coupled lipid transmembrane transporter activity"/>
    <property type="evidence" value="ECO:0007669"/>
    <property type="project" value="InterPro"/>
</dbReference>
<dbReference type="GO" id="GO:0016887">
    <property type="term" value="F:ATP hydrolysis activity"/>
    <property type="evidence" value="ECO:0007669"/>
    <property type="project" value="InterPro"/>
</dbReference>
<dbReference type="FunFam" id="3.40.50.300:FF:000140">
    <property type="entry name" value="Lipid A export ATP-binding/permease protein MsbA"/>
    <property type="match status" value="1"/>
</dbReference>
<dbReference type="InterPro" id="IPR039421">
    <property type="entry name" value="Type_1_exporter"/>
</dbReference>
<evidence type="ECO:0000256" key="4">
    <source>
        <dbReference type="ARBA" id="ARBA00022692"/>
    </source>
</evidence>
<dbReference type="Gene3D" id="1.20.1560.10">
    <property type="entry name" value="ABC transporter type 1, transmembrane domain"/>
    <property type="match status" value="1"/>
</dbReference>
<feature type="domain" description="ABC transmembrane type-1" evidence="13">
    <location>
        <begin position="32"/>
        <end position="331"/>
    </location>
</feature>
<sequence>MAEVNPISEKNKVWPVFKRLLKYIAPLKGILFIAVLGLITYGIVDALFIAFLKPFIDEGFDTGKPSVTDELMQNAGMADAGIDVLGIAPFVVIGMFIVRGVANFVSNYSLAYVSNQIILKMRQEVFEHYLKLPVSYVDQQNAGTLISRVTYDTEQIARASGNALIVIVRDSVSILAYLGWMFYLSWQLTLSILVVAPLIGIVITVVSRRFRKVSVQIQSAMGDVTVATEQMVKGHKNVLIFGGQKEEAERFAEVNDRNRSRNMKLALTHSISQPVIMIIGSLALALVLAAANIDSFKADLTAGAFASMIAAMLAMLQPIKNLSNVNAEFQRGIAACATVFALLDTKTEEDKGQYQVARVKGDIVFDKVDFRYPNAPDLALKQFDVEIKAGTTLALVGRSGSGKSTVTNLITRFYDQLESGEIRIDGVNVNDFKLKNLRSQIALVSQQVSLFNDTIANNIAYACDGNVTREQIEAAAEAAHAMEFIKDLPNGLDTEVGENGVLLSGGQRQRIAIARAILRDAPILILDEATSALDTESERAIQDALETLQTNRTSIMVAHRLSTIEKADRILVVDKGRVIESGDHQSLLAQKGNYYQLHQLQFGNE</sequence>
<dbReference type="InterPro" id="IPR011917">
    <property type="entry name" value="ABC_transpr_lipidA"/>
</dbReference>
<dbReference type="PANTHER" id="PTHR43394">
    <property type="entry name" value="ATP-DEPENDENT PERMEASE MDL1, MITOCHONDRIAL"/>
    <property type="match status" value="1"/>
</dbReference>
<keyword evidence="15" id="KW-1185">Reference proteome</keyword>
<dbReference type="PROSITE" id="PS50929">
    <property type="entry name" value="ABC_TM1F"/>
    <property type="match status" value="1"/>
</dbReference>
<feature type="transmembrane region" description="Helical" evidence="11">
    <location>
        <begin position="265"/>
        <end position="290"/>
    </location>
</feature>
<dbReference type="InterPro" id="IPR027417">
    <property type="entry name" value="P-loop_NTPase"/>
</dbReference>
<keyword evidence="8 11" id="KW-1133">Transmembrane helix</keyword>
<gene>
    <name evidence="14" type="primary">msbA</name>
    <name evidence="14" type="ORF">GCM10007895_01860</name>
</gene>
<proteinExistence type="predicted"/>
<dbReference type="Proteomes" id="UP001161422">
    <property type="component" value="Unassembled WGS sequence"/>
</dbReference>
<dbReference type="SUPFAM" id="SSF90123">
    <property type="entry name" value="ABC transporter transmembrane region"/>
    <property type="match status" value="1"/>
</dbReference>
<dbReference type="InterPro" id="IPR017871">
    <property type="entry name" value="ABC_transporter-like_CS"/>
</dbReference>
<dbReference type="NCBIfam" id="TIGR02203">
    <property type="entry name" value="MsbA_lipidA"/>
    <property type="match status" value="1"/>
</dbReference>
<evidence type="ECO:0000256" key="3">
    <source>
        <dbReference type="ARBA" id="ARBA00022475"/>
    </source>
</evidence>
<protein>
    <submittedName>
        <fullName evidence="14">Lipid A export ATP-binding/permease protein MsbA</fullName>
    </submittedName>
</protein>
<feature type="transmembrane region" description="Helical" evidence="11">
    <location>
        <begin position="163"/>
        <end position="182"/>
    </location>
</feature>
<name>A0AA37RM97_9GAMM</name>
<dbReference type="PANTHER" id="PTHR43394:SF1">
    <property type="entry name" value="ATP-BINDING CASSETTE SUB-FAMILY B MEMBER 10, MITOCHONDRIAL"/>
    <property type="match status" value="1"/>
</dbReference>
<feature type="domain" description="ABC transporter" evidence="12">
    <location>
        <begin position="363"/>
        <end position="600"/>
    </location>
</feature>
<feature type="transmembrane region" description="Helical" evidence="11">
    <location>
        <begin position="87"/>
        <end position="113"/>
    </location>
</feature>
<keyword evidence="3" id="KW-1003">Cell membrane</keyword>
<dbReference type="Pfam" id="PF00005">
    <property type="entry name" value="ABC_tran"/>
    <property type="match status" value="1"/>
</dbReference>
<dbReference type="AlphaFoldDB" id="A0AA37RM97"/>
<dbReference type="GO" id="GO:0015421">
    <property type="term" value="F:ABC-type oligopeptide transporter activity"/>
    <property type="evidence" value="ECO:0007669"/>
    <property type="project" value="TreeGrafter"/>
</dbReference>
<keyword evidence="2" id="KW-0813">Transport</keyword>
<dbReference type="PROSITE" id="PS50893">
    <property type="entry name" value="ABC_TRANSPORTER_2"/>
    <property type="match status" value="1"/>
</dbReference>
<evidence type="ECO:0000256" key="8">
    <source>
        <dbReference type="ARBA" id="ARBA00022989"/>
    </source>
</evidence>
<keyword evidence="9" id="KW-0445">Lipid transport</keyword>
<dbReference type="PROSITE" id="PS00211">
    <property type="entry name" value="ABC_TRANSPORTER_1"/>
    <property type="match status" value="1"/>
</dbReference>
<evidence type="ECO:0000256" key="1">
    <source>
        <dbReference type="ARBA" id="ARBA00004651"/>
    </source>
</evidence>
<feature type="transmembrane region" description="Helical" evidence="11">
    <location>
        <begin position="188"/>
        <end position="206"/>
    </location>
</feature>
<keyword evidence="4 11" id="KW-0812">Transmembrane</keyword>
<comment type="subcellular location">
    <subcellularLocation>
        <location evidence="1">Cell membrane</location>
        <topology evidence="1">Multi-pass membrane protein</topology>
    </subcellularLocation>
</comment>
<evidence type="ECO:0000256" key="2">
    <source>
        <dbReference type="ARBA" id="ARBA00022448"/>
    </source>
</evidence>
<keyword evidence="6 14" id="KW-0067">ATP-binding</keyword>
<dbReference type="Pfam" id="PF00664">
    <property type="entry name" value="ABC_membrane"/>
    <property type="match status" value="1"/>
</dbReference>
<dbReference type="InterPro" id="IPR036640">
    <property type="entry name" value="ABC1_TM_sf"/>
</dbReference>
<dbReference type="InterPro" id="IPR003593">
    <property type="entry name" value="AAA+_ATPase"/>
</dbReference>
<evidence type="ECO:0000256" key="6">
    <source>
        <dbReference type="ARBA" id="ARBA00022840"/>
    </source>
</evidence>
<dbReference type="GO" id="GO:0005524">
    <property type="term" value="F:ATP binding"/>
    <property type="evidence" value="ECO:0007669"/>
    <property type="project" value="UniProtKB-KW"/>
</dbReference>
<dbReference type="InterPro" id="IPR011527">
    <property type="entry name" value="ABC1_TM_dom"/>
</dbReference>
<dbReference type="SMART" id="SM00382">
    <property type="entry name" value="AAA"/>
    <property type="match status" value="1"/>
</dbReference>
<evidence type="ECO:0000256" key="11">
    <source>
        <dbReference type="SAM" id="Phobius"/>
    </source>
</evidence>
<evidence type="ECO:0000256" key="9">
    <source>
        <dbReference type="ARBA" id="ARBA00023055"/>
    </source>
</evidence>
<evidence type="ECO:0000256" key="7">
    <source>
        <dbReference type="ARBA" id="ARBA00022967"/>
    </source>
</evidence>
<keyword evidence="5" id="KW-0547">Nucleotide-binding</keyword>
<reference evidence="14" key="1">
    <citation type="journal article" date="2014" name="Int. J. Syst. Evol. Microbiol.">
        <title>Complete genome sequence of Corynebacterium casei LMG S-19264T (=DSM 44701T), isolated from a smear-ripened cheese.</title>
        <authorList>
            <consortium name="US DOE Joint Genome Institute (JGI-PGF)"/>
            <person name="Walter F."/>
            <person name="Albersmeier A."/>
            <person name="Kalinowski J."/>
            <person name="Ruckert C."/>
        </authorList>
    </citation>
    <scope>NUCLEOTIDE SEQUENCE</scope>
    <source>
        <strain evidence="14">NBRC 101628</strain>
    </source>
</reference>
<evidence type="ECO:0000256" key="10">
    <source>
        <dbReference type="ARBA" id="ARBA00023136"/>
    </source>
</evidence>
<dbReference type="CDD" id="cd18552">
    <property type="entry name" value="ABC_6TM_MsbA_like"/>
    <property type="match status" value="1"/>
</dbReference>
<organism evidence="14 15">
    <name type="scientific">Paraferrimonas sedimenticola</name>
    <dbReference type="NCBI Taxonomy" id="375674"/>
    <lineage>
        <taxon>Bacteria</taxon>
        <taxon>Pseudomonadati</taxon>
        <taxon>Pseudomonadota</taxon>
        <taxon>Gammaproteobacteria</taxon>
        <taxon>Alteromonadales</taxon>
        <taxon>Ferrimonadaceae</taxon>
        <taxon>Paraferrimonas</taxon>
    </lineage>
</organism>
<evidence type="ECO:0000313" key="15">
    <source>
        <dbReference type="Proteomes" id="UP001161422"/>
    </source>
</evidence>
<evidence type="ECO:0000256" key="5">
    <source>
        <dbReference type="ARBA" id="ARBA00022741"/>
    </source>
</evidence>
<comment type="caution">
    <text evidence="14">The sequence shown here is derived from an EMBL/GenBank/DDBJ whole genome shotgun (WGS) entry which is preliminary data.</text>
</comment>